<dbReference type="FunFam" id="1.10.8.60:FF:000038">
    <property type="entry name" value="spermatogenesis-associated protein 5-like protein 1"/>
    <property type="match status" value="1"/>
</dbReference>
<evidence type="ECO:0000259" key="3">
    <source>
        <dbReference type="SMART" id="SM00382"/>
    </source>
</evidence>
<dbReference type="GO" id="GO:0005524">
    <property type="term" value="F:ATP binding"/>
    <property type="evidence" value="ECO:0007669"/>
    <property type="project" value="UniProtKB-KW"/>
</dbReference>
<dbReference type="OMA" id="ECPKGVL"/>
<keyword evidence="2" id="KW-0067">ATP-binding</keyword>
<evidence type="ECO:0000313" key="6">
    <source>
        <dbReference type="RefSeq" id="XP_022101421.1"/>
    </source>
</evidence>
<dbReference type="InterPro" id="IPR041569">
    <property type="entry name" value="AAA_lid_3"/>
</dbReference>
<dbReference type="GeneID" id="110985031"/>
<dbReference type="FunFam" id="3.40.50.300:FF:001921">
    <property type="entry name" value="AAA ATPase domain-containing protein"/>
    <property type="match status" value="1"/>
</dbReference>
<reference evidence="5 6" key="1">
    <citation type="submission" date="2025-04" db="UniProtKB">
        <authorList>
            <consortium name="RefSeq"/>
        </authorList>
    </citation>
    <scope>IDENTIFICATION</scope>
</reference>
<dbReference type="SMART" id="SM00382">
    <property type="entry name" value="AAA"/>
    <property type="match status" value="2"/>
</dbReference>
<keyword evidence="4" id="KW-1185">Reference proteome</keyword>
<feature type="domain" description="AAA+ ATPase" evidence="3">
    <location>
        <begin position="354"/>
        <end position="493"/>
    </location>
</feature>
<dbReference type="AlphaFoldDB" id="A0A8B7ZDY9"/>
<organism evidence="4 6">
    <name type="scientific">Acanthaster planci</name>
    <name type="common">Crown-of-thorns starfish</name>
    <dbReference type="NCBI Taxonomy" id="133434"/>
    <lineage>
        <taxon>Eukaryota</taxon>
        <taxon>Metazoa</taxon>
        <taxon>Echinodermata</taxon>
        <taxon>Eleutherozoa</taxon>
        <taxon>Asterozoa</taxon>
        <taxon>Asteroidea</taxon>
        <taxon>Valvatacea</taxon>
        <taxon>Valvatida</taxon>
        <taxon>Acanthasteridae</taxon>
        <taxon>Acanthaster</taxon>
    </lineage>
</organism>
<sequence length="889" mass="96865">MSSLDQLTSSLGNSTQRCLVGPGVLEQLSVPIGSWCIVELDGCRSICSLWVRNDLQDGPIEVQDTVTLPCQETKAGKMFQWSDISVESIQPVPTPVPCEEVTVSVLTDFKHLRSLQQVPREAVIRQLRQLLMGCVVMDRCTVSLPSDSDFAGPKISHIVVEKCSRQRKTELDRPKAAEQSTEKEYLSSLLVETPPEEVSVALPPNSQKTNVASVVTEDKHPTMPSIDKTVHEPSIDLSPSVFNATCRISSSEHTGNQAKNNSVISSAAASVSNNSRLNEYSKSSDSVRELTLQLISEQTKIRIKHITSTETLQHVYSQTSVKVGGLDEAASLLRKLIEYPDEYPESLKKLGLLQSHGILLRGPPGCGKTSLMLSVASQSKVCLLQVSGAEIFGASPGESESNLRQIFDRAFAISETHRCVLFIDELDVLCPKRDYTSGSHESRVVAELLMLMDEVRGHSKVLVVGATSRPNVLDPALRRPGRFDQEVLVGMPSTSQRVAILESHCQGMCLAGDVDLRNLAERCSGFSGADLAYLCQQAIFSALERSIGDGSKTVESSRKLECPTVMMGDFTGALSHVTPSLHRAAGSVVKELQPVPWEAIGGLAQVKAQLKQAVEWPMNHWQSFVHLGLAGPSGVLLYGPPGCCKTILARAAATACHASFLALSCAELYSPFVGDSEKIITEVFRKARLTAPSIVFLDELDSLIGGRGTEKGRNLSERLLSCLLVEMDGIGVSIDEEIPSVDGMGNKTTQAEFRRPNVLVVAASNRIDLIDAALLRPGRFDCLIYVPPPDQEARQEILGVHTKNMPLAGDVNLTEVAKATHMYTGADLEGLCREAGLLALQEHGLDQSESCLIHHRHFVSALDWCRPSLTEELVATYQETNSHKTYKFR</sequence>
<dbReference type="Pfam" id="PF17862">
    <property type="entry name" value="AAA_lid_3"/>
    <property type="match status" value="2"/>
</dbReference>
<proteinExistence type="predicted"/>
<dbReference type="Proteomes" id="UP000694845">
    <property type="component" value="Unplaced"/>
</dbReference>
<dbReference type="GO" id="GO:0005634">
    <property type="term" value="C:nucleus"/>
    <property type="evidence" value="ECO:0007669"/>
    <property type="project" value="TreeGrafter"/>
</dbReference>
<dbReference type="GO" id="GO:0051228">
    <property type="term" value="P:mitotic spindle disassembly"/>
    <property type="evidence" value="ECO:0007669"/>
    <property type="project" value="TreeGrafter"/>
</dbReference>
<dbReference type="InterPro" id="IPR027417">
    <property type="entry name" value="P-loop_NTPase"/>
</dbReference>
<dbReference type="GO" id="GO:0034098">
    <property type="term" value="C:VCP-NPL4-UFD1 AAA ATPase complex"/>
    <property type="evidence" value="ECO:0007669"/>
    <property type="project" value="TreeGrafter"/>
</dbReference>
<dbReference type="KEGG" id="aplc:110985031"/>
<dbReference type="GO" id="GO:0016887">
    <property type="term" value="F:ATP hydrolysis activity"/>
    <property type="evidence" value="ECO:0007669"/>
    <property type="project" value="InterPro"/>
</dbReference>
<gene>
    <name evidence="5 6" type="primary">LOC110985031</name>
</gene>
<dbReference type="InterPro" id="IPR003959">
    <property type="entry name" value="ATPase_AAA_core"/>
</dbReference>
<dbReference type="InterPro" id="IPR003960">
    <property type="entry name" value="ATPase_AAA_CS"/>
</dbReference>
<evidence type="ECO:0000256" key="1">
    <source>
        <dbReference type="ARBA" id="ARBA00022741"/>
    </source>
</evidence>
<dbReference type="InterPro" id="IPR003593">
    <property type="entry name" value="AAA+_ATPase"/>
</dbReference>
<evidence type="ECO:0000313" key="5">
    <source>
        <dbReference type="RefSeq" id="XP_022101419.1"/>
    </source>
</evidence>
<evidence type="ECO:0000256" key="2">
    <source>
        <dbReference type="ARBA" id="ARBA00022840"/>
    </source>
</evidence>
<dbReference type="GO" id="GO:0030970">
    <property type="term" value="P:retrograde protein transport, ER to cytosol"/>
    <property type="evidence" value="ECO:0007669"/>
    <property type="project" value="TreeGrafter"/>
</dbReference>
<dbReference type="PANTHER" id="PTHR23077:SF194">
    <property type="entry name" value="ATPASE FAMILY GENE 2 PROTEIN HOMOLOG B"/>
    <property type="match status" value="1"/>
</dbReference>
<dbReference type="Pfam" id="PF00004">
    <property type="entry name" value="AAA"/>
    <property type="match status" value="2"/>
</dbReference>
<dbReference type="GO" id="GO:0031593">
    <property type="term" value="F:polyubiquitin modification-dependent protein binding"/>
    <property type="evidence" value="ECO:0007669"/>
    <property type="project" value="TreeGrafter"/>
</dbReference>
<name>A0A8B7ZDY9_ACAPL</name>
<dbReference type="GO" id="GO:0097352">
    <property type="term" value="P:autophagosome maturation"/>
    <property type="evidence" value="ECO:0007669"/>
    <property type="project" value="TreeGrafter"/>
</dbReference>
<dbReference type="PANTHER" id="PTHR23077">
    <property type="entry name" value="AAA-FAMILY ATPASE"/>
    <property type="match status" value="1"/>
</dbReference>
<dbReference type="RefSeq" id="XP_022101419.1">
    <property type="nucleotide sequence ID" value="XM_022245727.1"/>
</dbReference>
<dbReference type="GO" id="GO:0005829">
    <property type="term" value="C:cytosol"/>
    <property type="evidence" value="ECO:0007669"/>
    <property type="project" value="TreeGrafter"/>
</dbReference>
<dbReference type="RefSeq" id="XP_022101421.1">
    <property type="nucleotide sequence ID" value="XM_022245729.1"/>
</dbReference>
<dbReference type="Gene3D" id="1.10.8.60">
    <property type="match status" value="2"/>
</dbReference>
<dbReference type="InterPro" id="IPR050168">
    <property type="entry name" value="AAA_ATPase_domain"/>
</dbReference>
<dbReference type="OrthoDB" id="27435at2759"/>
<protein>
    <submittedName>
        <fullName evidence="5 6">Spermatogenesis-associated protein 5-like protein 1</fullName>
    </submittedName>
</protein>
<feature type="domain" description="AAA+ ATPase" evidence="3">
    <location>
        <begin position="631"/>
        <end position="790"/>
    </location>
</feature>
<dbReference type="FunFam" id="3.40.50.300:FF:000012">
    <property type="entry name" value="Transitional endoplasmic reticulum ATPase"/>
    <property type="match status" value="1"/>
</dbReference>
<keyword evidence="1" id="KW-0547">Nucleotide-binding</keyword>
<dbReference type="PROSITE" id="PS00674">
    <property type="entry name" value="AAA"/>
    <property type="match status" value="2"/>
</dbReference>
<evidence type="ECO:0000313" key="4">
    <source>
        <dbReference type="Proteomes" id="UP000694845"/>
    </source>
</evidence>
<dbReference type="SUPFAM" id="SSF52540">
    <property type="entry name" value="P-loop containing nucleoside triphosphate hydrolases"/>
    <property type="match status" value="2"/>
</dbReference>
<accession>A0A8B7ZDY9</accession>
<dbReference type="Gene3D" id="3.40.50.300">
    <property type="entry name" value="P-loop containing nucleotide triphosphate hydrolases"/>
    <property type="match status" value="2"/>
</dbReference>